<dbReference type="EMBL" id="MWBQ01000074">
    <property type="protein sequence ID" value="OQA58436.1"/>
    <property type="molecule type" value="Genomic_DNA"/>
</dbReference>
<sequence length="185" mass="20432">MAKKAILVFLLVFLVFGIVEITGAQENIIPVTVIRVSQSNVVVAEYCCGKETVKVRIKLAGVKPPSAYAGITDLLKEKLRKFIHMPGVSFDFALGHTSEEKVWVGYLSYLCQCENDDHEIAIINAEIIAEGLAEVDKDNAGKNMINYLLGEQEKARSEKKGLWLIKEDITASPGSEKDDCPSCER</sequence>
<comment type="caution">
    <text evidence="1">The sequence shown here is derived from an EMBL/GenBank/DDBJ whole genome shotgun (WGS) entry which is preliminary data.</text>
</comment>
<organism evidence="1">
    <name type="scientific">Candidatus Atribacter allofermentans</name>
    <dbReference type="NCBI Taxonomy" id="1852833"/>
    <lineage>
        <taxon>Bacteria</taxon>
        <taxon>Pseudomonadati</taxon>
        <taxon>Atribacterota</taxon>
        <taxon>Atribacteria</taxon>
        <taxon>Atribacterales</taxon>
        <taxon>Atribacteraceae</taxon>
        <taxon>Atribacter</taxon>
    </lineage>
</organism>
<dbReference type="InterPro" id="IPR035437">
    <property type="entry name" value="SNase_OB-fold_sf"/>
</dbReference>
<dbReference type="Proteomes" id="UP000485569">
    <property type="component" value="Unassembled WGS sequence"/>
</dbReference>
<evidence type="ECO:0000313" key="1">
    <source>
        <dbReference type="EMBL" id="OQA58436.1"/>
    </source>
</evidence>
<reference evidence="1" key="1">
    <citation type="submission" date="2017-02" db="EMBL/GenBank/DDBJ databases">
        <title>Delving into the versatile metabolic prowess of the omnipresent phylum Bacteroidetes.</title>
        <authorList>
            <person name="Nobu M.K."/>
            <person name="Mei R."/>
            <person name="Narihiro T."/>
            <person name="Kuroda K."/>
            <person name="Liu W.-T."/>
        </authorList>
    </citation>
    <scope>NUCLEOTIDE SEQUENCE</scope>
    <source>
        <strain evidence="1">ADurb.Bin276</strain>
    </source>
</reference>
<name>A0A1V5SV71_9BACT</name>
<proteinExistence type="predicted"/>
<dbReference type="SUPFAM" id="SSF50199">
    <property type="entry name" value="Staphylococcal nuclease"/>
    <property type="match status" value="1"/>
</dbReference>
<gene>
    <name evidence="1" type="ORF">BWY41_01070</name>
</gene>
<dbReference type="AlphaFoldDB" id="A0A1V5SV71"/>
<accession>A0A1V5SV71</accession>
<evidence type="ECO:0008006" key="2">
    <source>
        <dbReference type="Google" id="ProtNLM"/>
    </source>
</evidence>
<protein>
    <recommendedName>
        <fullName evidence="2">TNase-like domain-containing protein</fullName>
    </recommendedName>
</protein>
<dbReference type="Gene3D" id="2.40.50.90">
    <property type="match status" value="1"/>
</dbReference>